<dbReference type="InterPro" id="IPR006947">
    <property type="entry name" value="EGF_alliinase"/>
</dbReference>
<keyword evidence="4" id="KW-1133">Transmembrane helix</keyword>
<feature type="domain" description="Alliinase EGF-like" evidence="5">
    <location>
        <begin position="36"/>
        <end position="89"/>
    </location>
</feature>
<evidence type="ECO:0000256" key="3">
    <source>
        <dbReference type="ARBA" id="ARBA00022898"/>
    </source>
</evidence>
<evidence type="ECO:0000313" key="7">
    <source>
        <dbReference type="EMBL" id="KAJ4967313.1"/>
    </source>
</evidence>
<feature type="transmembrane region" description="Helical" evidence="4">
    <location>
        <begin position="6"/>
        <end position="29"/>
    </location>
</feature>
<dbReference type="Proteomes" id="UP001141806">
    <property type="component" value="Unassembled WGS sequence"/>
</dbReference>
<dbReference type="GO" id="GO:0006520">
    <property type="term" value="P:amino acid metabolic process"/>
    <property type="evidence" value="ECO:0007669"/>
    <property type="project" value="TreeGrafter"/>
</dbReference>
<evidence type="ECO:0000259" key="5">
    <source>
        <dbReference type="Pfam" id="PF04863"/>
    </source>
</evidence>
<gene>
    <name evidence="7" type="ORF">NE237_019162</name>
</gene>
<feature type="domain" description="Alliinase C-terminal" evidence="6">
    <location>
        <begin position="94"/>
        <end position="449"/>
    </location>
</feature>
<dbReference type="InterPro" id="IPR015422">
    <property type="entry name" value="PyrdxlP-dep_Trfase_small"/>
</dbReference>
<protein>
    <recommendedName>
        <fullName evidence="9">Tryptophan aminotransferase-related protein 4-like</fullName>
    </recommendedName>
</protein>
<keyword evidence="4" id="KW-0812">Transmembrane</keyword>
<dbReference type="InterPro" id="IPR006948">
    <property type="entry name" value="Alliinase_C"/>
</dbReference>
<dbReference type="Gene3D" id="3.90.1150.10">
    <property type="entry name" value="Aspartate Aminotransferase, domain 1"/>
    <property type="match status" value="1"/>
</dbReference>
<evidence type="ECO:0008006" key="9">
    <source>
        <dbReference type="Google" id="ProtNLM"/>
    </source>
</evidence>
<dbReference type="Pfam" id="PF04863">
    <property type="entry name" value="EGF_alliinase"/>
    <property type="match status" value="1"/>
</dbReference>
<keyword evidence="4" id="KW-0472">Membrane</keyword>
<keyword evidence="8" id="KW-1185">Reference proteome</keyword>
<dbReference type="AlphaFoldDB" id="A0A9Q0KB74"/>
<dbReference type="SUPFAM" id="SSF53383">
    <property type="entry name" value="PLP-dependent transferases"/>
    <property type="match status" value="1"/>
</dbReference>
<comment type="similarity">
    <text evidence="2">Belongs to the alliinase family.</text>
</comment>
<name>A0A9Q0KB74_9MAGN</name>
<dbReference type="InterPro" id="IPR050478">
    <property type="entry name" value="Ethylene_sulfur-biosynth"/>
</dbReference>
<dbReference type="InterPro" id="IPR037029">
    <property type="entry name" value="Alliinase_N_sf"/>
</dbReference>
<dbReference type="OrthoDB" id="2020362at2759"/>
<evidence type="ECO:0000256" key="1">
    <source>
        <dbReference type="ARBA" id="ARBA00001933"/>
    </source>
</evidence>
<dbReference type="EMBL" id="JAMYWD010000007">
    <property type="protein sequence ID" value="KAJ4967313.1"/>
    <property type="molecule type" value="Genomic_DNA"/>
</dbReference>
<comment type="cofactor">
    <cofactor evidence="1">
        <name>pyridoxal 5'-phosphate</name>
        <dbReference type="ChEBI" id="CHEBI:597326"/>
    </cofactor>
</comment>
<evidence type="ECO:0000256" key="4">
    <source>
        <dbReference type="SAM" id="Phobius"/>
    </source>
</evidence>
<dbReference type="Pfam" id="PF04864">
    <property type="entry name" value="Alliinase_C"/>
    <property type="match status" value="1"/>
</dbReference>
<comment type="caution">
    <text evidence="7">The sequence shown here is derived from an EMBL/GenBank/DDBJ whole genome shotgun (WGS) entry which is preliminary data.</text>
</comment>
<evidence type="ECO:0000259" key="6">
    <source>
        <dbReference type="Pfam" id="PF04864"/>
    </source>
</evidence>
<sequence>MAKIHGLKWVVCLASSILINIFFVLNIDLRRSPELTWSREAAVEAEAVAAVSCSGHGRAFLDGSTMEGIPACECNSCYGGPHCSEFSPDGCPLDVDLGDPLFLEPFWMQHSKSSAVVVAGWHRMSYSDGIGSSILFSKELTNHIFQLHALVGNAITKGRFILFGVGSSQLLHAAVHALSQQGSSHPACVVATAPFYPLYEFQTELFDSEDFKFQGDTTLWKNTSSANSSTNIIEFVTSPNNPDGRLTKPVLQGPSVKTIHDHAYYWPHFTAIQGPADEDLMLFTLSKVTGHGGSRFGWALIKDKDLYQRMLMYLSLNTIGVSQDTQLRALKILKVVLKGGGEIFEFGYNTMKARWERLNEILSASRRFSIQKLEPQYCNYFQNVTGPSPAYAWLKCEREEDLDCHAVLKAASIIGRKGNLFRAESRYVRLSLIKYEDDFDLLLHRIKVLVSKEEGSKNM</sequence>
<evidence type="ECO:0000256" key="2">
    <source>
        <dbReference type="ARBA" id="ARBA00006312"/>
    </source>
</evidence>
<organism evidence="7 8">
    <name type="scientific">Protea cynaroides</name>
    <dbReference type="NCBI Taxonomy" id="273540"/>
    <lineage>
        <taxon>Eukaryota</taxon>
        <taxon>Viridiplantae</taxon>
        <taxon>Streptophyta</taxon>
        <taxon>Embryophyta</taxon>
        <taxon>Tracheophyta</taxon>
        <taxon>Spermatophyta</taxon>
        <taxon>Magnoliopsida</taxon>
        <taxon>Proteales</taxon>
        <taxon>Proteaceae</taxon>
        <taxon>Protea</taxon>
    </lineage>
</organism>
<dbReference type="GO" id="GO:0016846">
    <property type="term" value="F:carbon-sulfur lyase activity"/>
    <property type="evidence" value="ECO:0007669"/>
    <property type="project" value="InterPro"/>
</dbReference>
<dbReference type="PANTHER" id="PTHR43795:SF20">
    <property type="entry name" value="TRYPTOPHAN AMINOTRANSFERASE-RELATED PROTEIN 3"/>
    <property type="match status" value="1"/>
</dbReference>
<dbReference type="PANTHER" id="PTHR43795">
    <property type="entry name" value="BIFUNCTIONAL ASPARTATE AMINOTRANSFERASE AND GLUTAMATE/ASPARTATE-PREPHENATE AMINOTRANSFERASE-RELATED"/>
    <property type="match status" value="1"/>
</dbReference>
<dbReference type="InterPro" id="IPR015421">
    <property type="entry name" value="PyrdxlP-dep_Trfase_major"/>
</dbReference>
<dbReference type="CDD" id="cd00609">
    <property type="entry name" value="AAT_like"/>
    <property type="match status" value="1"/>
</dbReference>
<proteinExistence type="inferred from homology"/>
<dbReference type="Gene3D" id="2.10.25.30">
    <property type="entry name" value="EGF-like, alliinase"/>
    <property type="match status" value="1"/>
</dbReference>
<dbReference type="Gene3D" id="3.40.640.10">
    <property type="entry name" value="Type I PLP-dependent aspartate aminotransferase-like (Major domain)"/>
    <property type="match status" value="1"/>
</dbReference>
<dbReference type="GO" id="GO:0008483">
    <property type="term" value="F:transaminase activity"/>
    <property type="evidence" value="ECO:0007669"/>
    <property type="project" value="TreeGrafter"/>
</dbReference>
<reference evidence="7" key="1">
    <citation type="journal article" date="2023" name="Plant J.">
        <title>The genome of the king protea, Protea cynaroides.</title>
        <authorList>
            <person name="Chang J."/>
            <person name="Duong T.A."/>
            <person name="Schoeman C."/>
            <person name="Ma X."/>
            <person name="Roodt D."/>
            <person name="Barker N."/>
            <person name="Li Z."/>
            <person name="Van de Peer Y."/>
            <person name="Mizrachi E."/>
        </authorList>
    </citation>
    <scope>NUCLEOTIDE SEQUENCE</scope>
    <source>
        <tissue evidence="7">Young leaves</tissue>
    </source>
</reference>
<keyword evidence="3" id="KW-0663">Pyridoxal phosphate</keyword>
<evidence type="ECO:0000313" key="8">
    <source>
        <dbReference type="Proteomes" id="UP001141806"/>
    </source>
</evidence>
<dbReference type="InterPro" id="IPR015424">
    <property type="entry name" value="PyrdxlP-dep_Trfase"/>
</dbReference>
<accession>A0A9Q0KB74</accession>